<proteinExistence type="predicted"/>
<evidence type="ECO:0000313" key="2">
    <source>
        <dbReference type="Proteomes" id="UP000076929"/>
    </source>
</evidence>
<geneLocation type="plasmid" evidence="1 2">
    <name>pCRULAC1</name>
</geneLocation>
<dbReference type="EMBL" id="CP015623">
    <property type="protein sequence ID" value="ANE05531.1"/>
    <property type="molecule type" value="Genomic_DNA"/>
</dbReference>
<dbReference type="AlphaFoldDB" id="A0A172QY12"/>
<organism evidence="1 2">
    <name type="scientific">Corynebacterium crudilactis</name>
    <dbReference type="NCBI Taxonomy" id="1652495"/>
    <lineage>
        <taxon>Bacteria</taxon>
        <taxon>Bacillati</taxon>
        <taxon>Actinomycetota</taxon>
        <taxon>Actinomycetes</taxon>
        <taxon>Mycobacteriales</taxon>
        <taxon>Corynebacteriaceae</taxon>
        <taxon>Corynebacterium</taxon>
    </lineage>
</organism>
<keyword evidence="2" id="KW-1185">Reference proteome</keyword>
<sequence>MAQQTLTPRERATLKAVHSLNHARQQEASANTAEEYAALEVSAAIAMAREAEIPWAIICQRIGGVQRNAAYKRFKKHSGHVPTTDSDTALAYLSNMWANEQRAQREAQHARAAVPSGIALCRQLHVPWPTILPQLGETTRQSAINRLATWLTHTPHLHDPDRIPWVTHPHWPNAPKLGAFTTHAIAMPGGGTLPWITTSQLLQLSETTQAWIAHPDVLIAVADYITDIADSTRITAILDAGDPLDPDMIHTRVADTVRMGGHTVITALENVATTHPGTSVSAVAAIIEELT</sequence>
<dbReference type="KEGG" id="ccjz:ccrud_14415"/>
<gene>
    <name evidence="1" type="ORF">ccrud_14415</name>
</gene>
<evidence type="ECO:0000313" key="1">
    <source>
        <dbReference type="EMBL" id="ANE05531.1"/>
    </source>
</evidence>
<dbReference type="RefSeq" id="WP_066570411.1">
    <property type="nucleotide sequence ID" value="NZ_CP015623.1"/>
</dbReference>
<reference evidence="1 2" key="1">
    <citation type="submission" date="2016-05" db="EMBL/GenBank/DDBJ databases">
        <title>Complete genome sequence of Corynebacterium crudilactis, a new Corynebacterium species isolated from raw cow's milk.</title>
        <authorList>
            <person name="Christian R."/>
            <person name="Zimmermann J."/>
            <person name="Lipski A."/>
            <person name="Kalinowski J."/>
        </authorList>
    </citation>
    <scope>NUCLEOTIDE SEQUENCE [LARGE SCALE GENOMIC DNA]</scope>
    <source>
        <strain evidence="1 2">JZ16</strain>
        <plasmid evidence="1 2">pCRULAC1</plasmid>
    </source>
</reference>
<protein>
    <submittedName>
        <fullName evidence="1">Uncharacterized protein</fullName>
    </submittedName>
</protein>
<dbReference type="Proteomes" id="UP000076929">
    <property type="component" value="Plasmid pCRULAC1"/>
</dbReference>
<name>A0A172QY12_9CORY</name>
<keyword evidence="1" id="KW-0614">Plasmid</keyword>
<accession>A0A172QY12</accession>